<keyword evidence="3 6" id="KW-0812">Transmembrane</keyword>
<dbReference type="Proteomes" id="UP000438448">
    <property type="component" value="Unassembled WGS sequence"/>
</dbReference>
<feature type="transmembrane region" description="Helical" evidence="6">
    <location>
        <begin position="344"/>
        <end position="362"/>
    </location>
</feature>
<dbReference type="PROSITE" id="PS50850">
    <property type="entry name" value="MFS"/>
    <property type="match status" value="1"/>
</dbReference>
<evidence type="ECO:0000256" key="5">
    <source>
        <dbReference type="ARBA" id="ARBA00023136"/>
    </source>
</evidence>
<accession>A0A7K0D8E9</accession>
<feature type="transmembrane region" description="Helical" evidence="6">
    <location>
        <begin position="409"/>
        <end position="429"/>
    </location>
</feature>
<proteinExistence type="predicted"/>
<evidence type="ECO:0000256" key="6">
    <source>
        <dbReference type="SAM" id="Phobius"/>
    </source>
</evidence>
<feature type="transmembrane region" description="Helical" evidence="6">
    <location>
        <begin position="221"/>
        <end position="240"/>
    </location>
</feature>
<dbReference type="SUPFAM" id="SSF103473">
    <property type="entry name" value="MFS general substrate transporter"/>
    <property type="match status" value="1"/>
</dbReference>
<dbReference type="Pfam" id="PF07690">
    <property type="entry name" value="MFS_1"/>
    <property type="match status" value="1"/>
</dbReference>
<keyword evidence="5 6" id="KW-0472">Membrane</keyword>
<feature type="transmembrane region" description="Helical" evidence="6">
    <location>
        <begin position="368"/>
        <end position="388"/>
    </location>
</feature>
<comment type="subcellular location">
    <subcellularLocation>
        <location evidence="1">Cell inner membrane</location>
        <topology evidence="1">Multi-pass membrane protein</topology>
    </subcellularLocation>
</comment>
<evidence type="ECO:0000256" key="3">
    <source>
        <dbReference type="ARBA" id="ARBA00022692"/>
    </source>
</evidence>
<feature type="transmembrane region" description="Helical" evidence="6">
    <location>
        <begin position="246"/>
        <end position="264"/>
    </location>
</feature>
<feature type="transmembrane region" description="Helical" evidence="6">
    <location>
        <begin position="117"/>
        <end position="138"/>
    </location>
</feature>
<feature type="transmembrane region" description="Helical" evidence="6">
    <location>
        <begin position="441"/>
        <end position="458"/>
    </location>
</feature>
<dbReference type="EMBL" id="WEGK01000012">
    <property type="protein sequence ID" value="MQY21997.1"/>
    <property type="molecule type" value="Genomic_DNA"/>
</dbReference>
<reference evidence="8 9" key="1">
    <citation type="submission" date="2019-10" db="EMBL/GenBank/DDBJ databases">
        <title>Nocardia macrotermitis sp. nov. and Nocardia aurantia sp. nov., isolated from the gut of fungus growing-termite Macrotermes natalensis.</title>
        <authorList>
            <person name="Benndorf R."/>
            <person name="Schwitalla J."/>
            <person name="Martin K."/>
            <person name="De Beer W."/>
            <person name="Kaster A.-K."/>
            <person name="Vollmers J."/>
            <person name="Poulsen M."/>
            <person name="Beemelmanns C."/>
        </authorList>
    </citation>
    <scope>NUCLEOTIDE SEQUENCE [LARGE SCALE GENOMIC DNA]</scope>
    <source>
        <strain evidence="8 9">RB20</strain>
    </source>
</reference>
<dbReference type="PANTHER" id="PTHR23501:SF191">
    <property type="entry name" value="VACUOLAR BASIC AMINO ACID TRANSPORTER 4"/>
    <property type="match status" value="1"/>
</dbReference>
<organism evidence="8 9">
    <name type="scientific">Nocardia macrotermitis</name>
    <dbReference type="NCBI Taxonomy" id="2585198"/>
    <lineage>
        <taxon>Bacteria</taxon>
        <taxon>Bacillati</taxon>
        <taxon>Actinomycetota</taxon>
        <taxon>Actinomycetes</taxon>
        <taxon>Mycobacteriales</taxon>
        <taxon>Nocardiaceae</taxon>
        <taxon>Nocardia</taxon>
    </lineage>
</organism>
<feature type="transmembrane region" description="Helical" evidence="6">
    <location>
        <begin position="63"/>
        <end position="80"/>
    </location>
</feature>
<evidence type="ECO:0000259" key="7">
    <source>
        <dbReference type="PROSITE" id="PS50850"/>
    </source>
</evidence>
<dbReference type="Gene3D" id="1.20.1720.10">
    <property type="entry name" value="Multidrug resistance protein D"/>
    <property type="match status" value="1"/>
</dbReference>
<dbReference type="GO" id="GO:0005886">
    <property type="term" value="C:plasma membrane"/>
    <property type="evidence" value="ECO:0007669"/>
    <property type="project" value="UniProtKB-SubCell"/>
</dbReference>
<keyword evidence="2" id="KW-0813">Transport</keyword>
<feature type="domain" description="Major facilitator superfamily (MFS) profile" evidence="7">
    <location>
        <begin position="26"/>
        <end position="467"/>
    </location>
</feature>
<name>A0A7K0D8E9_9NOCA</name>
<keyword evidence="4 6" id="KW-1133">Transmembrane helix</keyword>
<feature type="transmembrane region" description="Helical" evidence="6">
    <location>
        <begin position="285"/>
        <end position="307"/>
    </location>
</feature>
<feature type="transmembrane region" description="Helical" evidence="6">
    <location>
        <begin position="183"/>
        <end position="201"/>
    </location>
</feature>
<evidence type="ECO:0000256" key="4">
    <source>
        <dbReference type="ARBA" id="ARBA00022989"/>
    </source>
</evidence>
<protein>
    <submittedName>
        <fullName evidence="8">Putative multidrug resistance protein MdtD</fullName>
    </submittedName>
</protein>
<evidence type="ECO:0000256" key="1">
    <source>
        <dbReference type="ARBA" id="ARBA00004429"/>
    </source>
</evidence>
<feature type="transmembrane region" description="Helical" evidence="6">
    <location>
        <begin position="313"/>
        <end position="332"/>
    </location>
</feature>
<dbReference type="InterPro" id="IPR011701">
    <property type="entry name" value="MFS"/>
</dbReference>
<comment type="caution">
    <text evidence="8">The sequence shown here is derived from an EMBL/GenBank/DDBJ whole genome shotgun (WGS) entry which is preliminary data.</text>
</comment>
<dbReference type="RefSeq" id="WP_227833855.1">
    <property type="nucleotide sequence ID" value="NZ_WEGK01000012.1"/>
</dbReference>
<gene>
    <name evidence="8" type="primary">mdtD_9</name>
    <name evidence="8" type="ORF">NRB20_51100</name>
</gene>
<dbReference type="PANTHER" id="PTHR23501">
    <property type="entry name" value="MAJOR FACILITATOR SUPERFAMILY"/>
    <property type="match status" value="1"/>
</dbReference>
<evidence type="ECO:0000313" key="8">
    <source>
        <dbReference type="EMBL" id="MQY21997.1"/>
    </source>
</evidence>
<evidence type="ECO:0000256" key="2">
    <source>
        <dbReference type="ARBA" id="ARBA00022448"/>
    </source>
</evidence>
<dbReference type="AlphaFoldDB" id="A0A7K0D8E9"/>
<feature type="transmembrane region" description="Helical" evidence="6">
    <location>
        <begin position="150"/>
        <end position="171"/>
    </location>
</feature>
<dbReference type="InterPro" id="IPR020846">
    <property type="entry name" value="MFS_dom"/>
</dbReference>
<dbReference type="Gene3D" id="1.20.1250.20">
    <property type="entry name" value="MFS general substrate transporter like domains"/>
    <property type="match status" value="1"/>
</dbReference>
<feature type="transmembrane region" description="Helical" evidence="6">
    <location>
        <begin position="92"/>
        <end position="111"/>
    </location>
</feature>
<sequence>MTAVLERVAAPLRRIHRDDNGFDRKLIAPMVLGSILNPINSSIIAVSLVPIGRAFGAPPAQTAWLISALYLATAVGQPVVGRLVDLYGPRRLFLAGTALTGIAGVLGTFAPNLGVLILARVILGFGTCAGYPSAMYLLRSESERSGKDSPGGILTLLAVANQTISVIGPSLGGVLIGLGGWRTTFAVNLPLAVAGFVLGWLRFPNADVRQGDSRSLSRIDFAGIVAFAGMLVALLLFVMTPRVSNLYLLAISAVCAVALVIRELRAAEPFIDLRVLGGNLPLVATYARTVLAATVTYCYLYGFTQWLEEGRGLSASVAGLVLLPTFVTAILVSTTTGRGPRIRGKLVVGALVQLISGALLLLTHGATAIWLLLGFALVVGVPQGLLNLANQNAVYHQADPTRMGSSAGLLRTFTYLGALIASSANGAFFPVTANTAGLHDLGLFVLVVSGVLLVVTVLDRSLARVGRTGTGETPRNS</sequence>
<feature type="transmembrane region" description="Helical" evidence="6">
    <location>
        <begin position="26"/>
        <end position="51"/>
    </location>
</feature>
<dbReference type="GO" id="GO:0022857">
    <property type="term" value="F:transmembrane transporter activity"/>
    <property type="evidence" value="ECO:0007669"/>
    <property type="project" value="InterPro"/>
</dbReference>
<keyword evidence="9" id="KW-1185">Reference proteome</keyword>
<evidence type="ECO:0000313" key="9">
    <source>
        <dbReference type="Proteomes" id="UP000438448"/>
    </source>
</evidence>
<dbReference type="InterPro" id="IPR036259">
    <property type="entry name" value="MFS_trans_sf"/>
</dbReference>